<dbReference type="Proteomes" id="UP001164929">
    <property type="component" value="Chromosome 3"/>
</dbReference>
<name>A0AAD6W9A8_9ROSI</name>
<dbReference type="EMBL" id="JAQIZT010000003">
    <property type="protein sequence ID" value="KAJ7002501.1"/>
    <property type="molecule type" value="Genomic_DNA"/>
</dbReference>
<organism evidence="1 3">
    <name type="scientific">Populus alba x Populus x berolinensis</name>
    <dbReference type="NCBI Taxonomy" id="444605"/>
    <lineage>
        <taxon>Eukaryota</taxon>
        <taxon>Viridiplantae</taxon>
        <taxon>Streptophyta</taxon>
        <taxon>Embryophyta</taxon>
        <taxon>Tracheophyta</taxon>
        <taxon>Spermatophyta</taxon>
        <taxon>Magnoliopsida</taxon>
        <taxon>eudicotyledons</taxon>
        <taxon>Gunneridae</taxon>
        <taxon>Pentapetalae</taxon>
        <taxon>rosids</taxon>
        <taxon>fabids</taxon>
        <taxon>Malpighiales</taxon>
        <taxon>Salicaceae</taxon>
        <taxon>Saliceae</taxon>
        <taxon>Populus</taxon>
    </lineage>
</organism>
<sequence>MVKSTEVIFPLDHSKHLGFFIMVDAEYGFKGKAQKLQMKRKNTEKNACAAHVHNILTKLDK</sequence>
<evidence type="ECO:0000313" key="3">
    <source>
        <dbReference type="Proteomes" id="UP001164929"/>
    </source>
</evidence>
<protein>
    <submittedName>
        <fullName evidence="1">Uncharacterized protein</fullName>
    </submittedName>
</protein>
<evidence type="ECO:0000313" key="1">
    <source>
        <dbReference type="EMBL" id="KAJ7002499.1"/>
    </source>
</evidence>
<reference evidence="1" key="1">
    <citation type="journal article" date="2023" name="Mol. Ecol. Resour.">
        <title>Chromosome-level genome assembly of a triploid poplar Populus alba 'Berolinensis'.</title>
        <authorList>
            <person name="Chen S."/>
            <person name="Yu Y."/>
            <person name="Wang X."/>
            <person name="Wang S."/>
            <person name="Zhang T."/>
            <person name="Zhou Y."/>
            <person name="He R."/>
            <person name="Meng N."/>
            <person name="Wang Y."/>
            <person name="Liu W."/>
            <person name="Liu Z."/>
            <person name="Liu J."/>
            <person name="Guo Q."/>
            <person name="Huang H."/>
            <person name="Sederoff R.R."/>
            <person name="Wang G."/>
            <person name="Qu G."/>
            <person name="Chen S."/>
        </authorList>
    </citation>
    <scope>NUCLEOTIDE SEQUENCE</scope>
    <source>
        <strain evidence="1">SC-2020</strain>
    </source>
</reference>
<dbReference type="EMBL" id="JAQIZT010000003">
    <property type="protein sequence ID" value="KAJ7002499.1"/>
    <property type="molecule type" value="Genomic_DNA"/>
</dbReference>
<comment type="caution">
    <text evidence="1">The sequence shown here is derived from an EMBL/GenBank/DDBJ whole genome shotgun (WGS) entry which is preliminary data.</text>
</comment>
<dbReference type="AlphaFoldDB" id="A0AAD6W9A8"/>
<accession>A0AAD6W9A8</accession>
<keyword evidence="3" id="KW-1185">Reference proteome</keyword>
<proteinExistence type="predicted"/>
<gene>
    <name evidence="1" type="ORF">NC653_007856</name>
    <name evidence="2" type="ORF">NC653_007858</name>
</gene>
<evidence type="ECO:0000313" key="2">
    <source>
        <dbReference type="EMBL" id="KAJ7002501.1"/>
    </source>
</evidence>